<feature type="region of interest" description="Disordered" evidence="1">
    <location>
        <begin position="301"/>
        <end position="320"/>
    </location>
</feature>
<gene>
    <name evidence="3" type="ORF">DERYTH_LOCUS14208</name>
</gene>
<keyword evidence="4" id="KW-1185">Reference proteome</keyword>
<evidence type="ECO:0000259" key="2">
    <source>
        <dbReference type="SMART" id="SM00974"/>
    </source>
</evidence>
<dbReference type="OrthoDB" id="2417614at2759"/>
<feature type="compositionally biased region" description="Pro residues" evidence="1">
    <location>
        <begin position="213"/>
        <end position="226"/>
    </location>
</feature>
<dbReference type="EMBL" id="CAJVPY010010509">
    <property type="protein sequence ID" value="CAG8719447.1"/>
    <property type="molecule type" value="Genomic_DNA"/>
</dbReference>
<dbReference type="Pfam" id="PF10544">
    <property type="entry name" value="T5orf172"/>
    <property type="match status" value="1"/>
</dbReference>
<dbReference type="Proteomes" id="UP000789405">
    <property type="component" value="Unassembled WGS sequence"/>
</dbReference>
<evidence type="ECO:0000256" key="1">
    <source>
        <dbReference type="SAM" id="MobiDB-lite"/>
    </source>
</evidence>
<dbReference type="InterPro" id="IPR053006">
    <property type="entry name" value="Meiosis_regulatory"/>
</dbReference>
<dbReference type="PANTHER" id="PTHR28094">
    <property type="entry name" value="MEIOTICALLY UP-REGULATED GENE 113 PROTEIN"/>
    <property type="match status" value="1"/>
</dbReference>
<feature type="region of interest" description="Disordered" evidence="1">
    <location>
        <begin position="202"/>
        <end position="226"/>
    </location>
</feature>
<organism evidence="3 4">
    <name type="scientific">Dentiscutata erythropus</name>
    <dbReference type="NCBI Taxonomy" id="1348616"/>
    <lineage>
        <taxon>Eukaryota</taxon>
        <taxon>Fungi</taxon>
        <taxon>Fungi incertae sedis</taxon>
        <taxon>Mucoromycota</taxon>
        <taxon>Glomeromycotina</taxon>
        <taxon>Glomeromycetes</taxon>
        <taxon>Diversisporales</taxon>
        <taxon>Gigasporaceae</taxon>
        <taxon>Dentiscutata</taxon>
    </lineage>
</organism>
<dbReference type="AlphaFoldDB" id="A0A9N9I4B6"/>
<dbReference type="PANTHER" id="PTHR28094:SF1">
    <property type="entry name" value="MEIOTICALLY UP-REGULATED GENE 113 PROTEIN"/>
    <property type="match status" value="1"/>
</dbReference>
<proteinExistence type="predicted"/>
<sequence>MASYASHIGKKTKQQTIEEFLAKALSSTNNNLPNSGKITPITLHGSKIQGSPCRTPNTLLCKGISLSTGLPCKRPVVTENYCFQHRTQINGRSPFGIPFPTRKNQLPDNDVRSDSENVTDLSTLKVREKRFGEISTKLSTLSLSSQKENIDKVQKRLNGELTKDSSTTVVMISLDNNVKVHITQSKSPNKLNADTNVSISSEEGKELNKIPRPTTPPPIRQPIDPSPAIPDDNFIETINKEFFQTPSVISPNNELPTAPWLSSSPTLSTRTELPPVIKRPVTPTKQLYIDLTKDFTASKKDLSRKNRKAEKGSGRKTKKDKEEIIVQTDECERILFVPGRSKLVWVKFDDWINHSLSEETKRQLKLEMEKPISDKDEAGFIYAYRLVEGLSTQHDPNFTLYKVGRATNVHRRLYQWSHHCGFMPELIELFPNVKQMSSFNSQESFLESLLYEENEGNNSSFSDERLEQLARIPKCKYTHRAERLIHIELSEKFKVDMGKCSGCGNIHREWFQVKSGNEGWEEVRKVIVHWMTYVEKHYGVG</sequence>
<feature type="domain" description="Bacteriophage T5 Orf172 DNA-binding" evidence="2">
    <location>
        <begin position="395"/>
        <end position="530"/>
    </location>
</feature>
<evidence type="ECO:0000313" key="4">
    <source>
        <dbReference type="Proteomes" id="UP000789405"/>
    </source>
</evidence>
<name>A0A9N9I4B6_9GLOM</name>
<accession>A0A9N9I4B6</accession>
<dbReference type="SMART" id="SM00974">
    <property type="entry name" value="T5orf172"/>
    <property type="match status" value="1"/>
</dbReference>
<protein>
    <submittedName>
        <fullName evidence="3">16355_t:CDS:1</fullName>
    </submittedName>
</protein>
<evidence type="ECO:0000313" key="3">
    <source>
        <dbReference type="EMBL" id="CAG8719447.1"/>
    </source>
</evidence>
<comment type="caution">
    <text evidence="3">The sequence shown here is derived from an EMBL/GenBank/DDBJ whole genome shotgun (WGS) entry which is preliminary data.</text>
</comment>
<reference evidence="3" key="1">
    <citation type="submission" date="2021-06" db="EMBL/GenBank/DDBJ databases">
        <authorList>
            <person name="Kallberg Y."/>
            <person name="Tangrot J."/>
            <person name="Rosling A."/>
        </authorList>
    </citation>
    <scope>NUCLEOTIDE SEQUENCE</scope>
    <source>
        <strain evidence="3">MA453B</strain>
    </source>
</reference>
<dbReference type="InterPro" id="IPR018306">
    <property type="entry name" value="Phage_T5_Orf172_DNA-bd"/>
</dbReference>